<evidence type="ECO:0000313" key="2">
    <source>
        <dbReference type="Ensembl" id="ENSABRP00000021422.1"/>
    </source>
</evidence>
<dbReference type="Ensembl" id="ENSABRT00000030156.1">
    <property type="protein sequence ID" value="ENSABRP00000021422.1"/>
    <property type="gene ID" value="ENSABRG00000018206.1"/>
</dbReference>
<dbReference type="PANTHER" id="PTHR15863:SF2">
    <property type="entry name" value="MRN COMPLEX-INTERACTING PROTEIN"/>
    <property type="match status" value="1"/>
</dbReference>
<sequence>MAAPCWVLRCCSCRLFQAQQAKRSAKWSCSVCGQRQALLKVYGRGSGRDCRHHVQKLNSLQVLLPFRSRLFSEVSQSQLHNLAVYMQCFRVKLWEESSVCSLHQKELVLPFAKHCEITSLFTCLGYN</sequence>
<dbReference type="AlphaFoldDB" id="A0A8B9CMZ1"/>
<dbReference type="InterPro" id="IPR049472">
    <property type="entry name" value="MRNIP_N"/>
</dbReference>
<name>A0A8B9CMZ1_9AVES</name>
<dbReference type="Proteomes" id="UP000694426">
    <property type="component" value="Unplaced"/>
</dbReference>
<organism evidence="2 3">
    <name type="scientific">Anser brachyrhynchus</name>
    <name type="common">Pink-footed goose</name>
    <dbReference type="NCBI Taxonomy" id="132585"/>
    <lineage>
        <taxon>Eukaryota</taxon>
        <taxon>Metazoa</taxon>
        <taxon>Chordata</taxon>
        <taxon>Craniata</taxon>
        <taxon>Vertebrata</taxon>
        <taxon>Euteleostomi</taxon>
        <taxon>Archelosauria</taxon>
        <taxon>Archosauria</taxon>
        <taxon>Dinosauria</taxon>
        <taxon>Saurischia</taxon>
        <taxon>Theropoda</taxon>
        <taxon>Coelurosauria</taxon>
        <taxon>Aves</taxon>
        <taxon>Neognathae</taxon>
        <taxon>Galloanserae</taxon>
        <taxon>Anseriformes</taxon>
        <taxon>Anatidae</taxon>
        <taxon>Anserinae</taxon>
        <taxon>Anser</taxon>
    </lineage>
</organism>
<keyword evidence="3" id="KW-1185">Reference proteome</keyword>
<accession>A0A8B9CMZ1</accession>
<reference evidence="2" key="1">
    <citation type="submission" date="2025-08" db="UniProtKB">
        <authorList>
            <consortium name="Ensembl"/>
        </authorList>
    </citation>
    <scope>IDENTIFICATION</scope>
</reference>
<dbReference type="PANTHER" id="PTHR15863">
    <property type="entry name" value="MRN COMPLEX-INTERACTING PROTEIN"/>
    <property type="match status" value="1"/>
</dbReference>
<dbReference type="GO" id="GO:0003682">
    <property type="term" value="F:chromatin binding"/>
    <property type="evidence" value="ECO:0007669"/>
    <property type="project" value="TreeGrafter"/>
</dbReference>
<dbReference type="GeneTree" id="ENSGT00390000006124"/>
<feature type="domain" description="MRN complex-interacting protein N-terminal" evidence="1">
    <location>
        <begin position="7"/>
        <end position="64"/>
    </location>
</feature>
<evidence type="ECO:0000259" key="1">
    <source>
        <dbReference type="Pfam" id="PF15749"/>
    </source>
</evidence>
<evidence type="ECO:0000313" key="3">
    <source>
        <dbReference type="Proteomes" id="UP000694426"/>
    </source>
</evidence>
<dbReference type="Pfam" id="PF15749">
    <property type="entry name" value="MRNIP"/>
    <property type="match status" value="1"/>
</dbReference>
<dbReference type="GO" id="GO:0005634">
    <property type="term" value="C:nucleus"/>
    <property type="evidence" value="ECO:0007669"/>
    <property type="project" value="TreeGrafter"/>
</dbReference>
<protein>
    <recommendedName>
        <fullName evidence="1">MRN complex-interacting protein N-terminal domain-containing protein</fullName>
    </recommendedName>
</protein>
<dbReference type="InterPro" id="IPR032739">
    <property type="entry name" value="MRNIP"/>
</dbReference>
<proteinExistence type="predicted"/>
<reference evidence="2" key="2">
    <citation type="submission" date="2025-09" db="UniProtKB">
        <authorList>
            <consortium name="Ensembl"/>
        </authorList>
    </citation>
    <scope>IDENTIFICATION</scope>
</reference>
<dbReference type="GO" id="GO:0007095">
    <property type="term" value="P:mitotic G2 DNA damage checkpoint signaling"/>
    <property type="evidence" value="ECO:0007669"/>
    <property type="project" value="TreeGrafter"/>
</dbReference>